<keyword evidence="2" id="KW-0812">Transmembrane</keyword>
<organism evidence="4">
    <name type="scientific">Ananas comosus var. bracteatus</name>
    <name type="common">red pineapple</name>
    <dbReference type="NCBI Taxonomy" id="296719"/>
    <lineage>
        <taxon>Eukaryota</taxon>
        <taxon>Viridiplantae</taxon>
        <taxon>Streptophyta</taxon>
        <taxon>Embryophyta</taxon>
        <taxon>Tracheophyta</taxon>
        <taxon>Spermatophyta</taxon>
        <taxon>Magnoliopsida</taxon>
        <taxon>Liliopsida</taxon>
        <taxon>Poales</taxon>
        <taxon>Bromeliaceae</taxon>
        <taxon>Bromelioideae</taxon>
        <taxon>Ananas</taxon>
    </lineage>
</organism>
<dbReference type="PANTHER" id="PTHR11439:SF467">
    <property type="entry name" value="INTEGRASE CATALYTIC DOMAIN-CONTAINING PROTEIN"/>
    <property type="match status" value="1"/>
</dbReference>
<accession>A0A6V7NF38</accession>
<name>A0A6V7NF38_ANACO</name>
<sequence>MELPKEKTDISLRLATPDSDPPPTSSSEDPVTTITDLASNSDLPIALRKGKRTCTYPISSFVSYDCLSSSARCFITSLESVSVPKSVVEALSHPGWRAAMEEEMMALDANGTWELVPLPADKRAIGCKWVFTVKMNPDGSVARLKARLVAKGYAQTYGVDYSDTFSPVAKLASIRLFISLTATSHWVLHQLDIKNAFLDGDLQEEVYMEQPPGFVAQGELGRVCRLRKSLYGLKQSPRAWFGRFSEVVQEFGMKKSKCDHSVFYRHSETSIILLVVYVDDIVITGNDTAGISSLKLFLQTQFQTKDLGMLKYFLGIEVTRCKRGIFLSQRKYVLDLLAETGKLGAKPCSAPMAPNLQLIANDDELFEDPERYRRLVGKLNYLIVTRPDIAYSVSVLNADWAGSKVDRRSTTGYCVFVGGNLVSWRSKKQSVVSRSSAKSEYMAIAQSVCEVMWIQQLLDEVGLKNPQPLNYGVIIKLLSILPLILYFMSELNIWRLIVTLFVKRYNRRSFQQGISRLETSWGLGGYLHKSFEWSSG</sequence>
<dbReference type="CDD" id="cd09272">
    <property type="entry name" value="RNase_HI_RT_Ty1"/>
    <property type="match status" value="1"/>
</dbReference>
<dbReference type="PANTHER" id="PTHR11439">
    <property type="entry name" value="GAG-POL-RELATED RETROTRANSPOSON"/>
    <property type="match status" value="1"/>
</dbReference>
<proteinExistence type="predicted"/>
<dbReference type="EMBL" id="LR862129">
    <property type="protein sequence ID" value="CAD1817192.1"/>
    <property type="molecule type" value="Genomic_DNA"/>
</dbReference>
<dbReference type="SUPFAM" id="SSF56672">
    <property type="entry name" value="DNA/RNA polymerases"/>
    <property type="match status" value="1"/>
</dbReference>
<dbReference type="InterPro" id="IPR013103">
    <property type="entry name" value="RVT_2"/>
</dbReference>
<dbReference type="Pfam" id="PF07727">
    <property type="entry name" value="RVT_2"/>
    <property type="match status" value="1"/>
</dbReference>
<feature type="compositionally biased region" description="Basic and acidic residues" evidence="1">
    <location>
        <begin position="1"/>
        <end position="10"/>
    </location>
</feature>
<dbReference type="AlphaFoldDB" id="A0A6V7NF38"/>
<dbReference type="InterPro" id="IPR043502">
    <property type="entry name" value="DNA/RNA_pol_sf"/>
</dbReference>
<feature type="transmembrane region" description="Helical" evidence="2">
    <location>
        <begin position="477"/>
        <end position="502"/>
    </location>
</feature>
<protein>
    <recommendedName>
        <fullName evidence="3">Reverse transcriptase Ty1/copia-type domain-containing protein</fullName>
    </recommendedName>
</protein>
<evidence type="ECO:0000256" key="2">
    <source>
        <dbReference type="SAM" id="Phobius"/>
    </source>
</evidence>
<gene>
    <name evidence="4" type="ORF">CB5_LOCUS403</name>
</gene>
<keyword evidence="2" id="KW-1133">Transmembrane helix</keyword>
<keyword evidence="2" id="KW-0472">Membrane</keyword>
<reference evidence="4" key="1">
    <citation type="submission" date="2020-07" db="EMBL/GenBank/DDBJ databases">
        <authorList>
            <person name="Lin J."/>
        </authorList>
    </citation>
    <scope>NUCLEOTIDE SEQUENCE</scope>
</reference>
<feature type="region of interest" description="Disordered" evidence="1">
    <location>
        <begin position="1"/>
        <end position="34"/>
    </location>
</feature>
<evidence type="ECO:0000313" key="4">
    <source>
        <dbReference type="EMBL" id="CAD1817192.1"/>
    </source>
</evidence>
<feature type="domain" description="Reverse transcriptase Ty1/copia-type" evidence="3">
    <location>
        <begin position="110"/>
        <end position="353"/>
    </location>
</feature>
<evidence type="ECO:0000259" key="3">
    <source>
        <dbReference type="Pfam" id="PF07727"/>
    </source>
</evidence>
<evidence type="ECO:0000256" key="1">
    <source>
        <dbReference type="SAM" id="MobiDB-lite"/>
    </source>
</evidence>